<protein>
    <recommendedName>
        <fullName evidence="1">Snake toxin/toxin-like domain-containing protein</fullName>
    </recommendedName>
</protein>
<dbReference type="PANTHER" id="PTHR34721:SF3">
    <property type="entry name" value="ACTIVIN_RECP DOMAIN-CONTAINING PROTEIN-RELATED"/>
    <property type="match status" value="1"/>
</dbReference>
<evidence type="ECO:0000313" key="3">
    <source>
        <dbReference type="Proteomes" id="UP001176961"/>
    </source>
</evidence>
<evidence type="ECO:0000313" key="2">
    <source>
        <dbReference type="EMBL" id="CAJ0598079.1"/>
    </source>
</evidence>
<evidence type="ECO:0000259" key="1">
    <source>
        <dbReference type="Pfam" id="PF00087"/>
    </source>
</evidence>
<dbReference type="Proteomes" id="UP001176961">
    <property type="component" value="Unassembled WGS sequence"/>
</dbReference>
<dbReference type="SUPFAM" id="SSF57302">
    <property type="entry name" value="Snake toxin-like"/>
    <property type="match status" value="1"/>
</dbReference>
<sequence length="101" mass="10873">MFSFVQVILFVAIIARTQALKCYSGLGTGLGSEKSHPSTLAVCASATKYCFARIGWYNNGIGTIEKYGCDSGVLCKKEGYEKKGGVEIRCCASDLCNTLKK</sequence>
<dbReference type="AlphaFoldDB" id="A0AA36GTZ2"/>
<dbReference type="Gene3D" id="2.10.60.10">
    <property type="entry name" value="CD59"/>
    <property type="match status" value="1"/>
</dbReference>
<accession>A0AA36GTZ2</accession>
<keyword evidence="3" id="KW-1185">Reference proteome</keyword>
<proteinExistence type="predicted"/>
<organism evidence="2 3">
    <name type="scientific">Cylicocyclus nassatus</name>
    <name type="common">Nematode worm</name>
    <dbReference type="NCBI Taxonomy" id="53992"/>
    <lineage>
        <taxon>Eukaryota</taxon>
        <taxon>Metazoa</taxon>
        <taxon>Ecdysozoa</taxon>
        <taxon>Nematoda</taxon>
        <taxon>Chromadorea</taxon>
        <taxon>Rhabditida</taxon>
        <taxon>Rhabditina</taxon>
        <taxon>Rhabditomorpha</taxon>
        <taxon>Strongyloidea</taxon>
        <taxon>Strongylidae</taxon>
        <taxon>Cylicocyclus</taxon>
    </lineage>
</organism>
<reference evidence="2" key="1">
    <citation type="submission" date="2023-07" db="EMBL/GenBank/DDBJ databases">
        <authorList>
            <consortium name="CYATHOMIX"/>
        </authorList>
    </citation>
    <scope>NUCLEOTIDE SEQUENCE</scope>
    <source>
        <strain evidence="2">N/A</strain>
    </source>
</reference>
<dbReference type="CDD" id="cd00117">
    <property type="entry name" value="TFP"/>
    <property type="match status" value="1"/>
</dbReference>
<name>A0AA36GTZ2_CYLNA</name>
<dbReference type="PANTHER" id="PTHR34721">
    <property type="entry name" value="PROTEIN CBG09734"/>
    <property type="match status" value="1"/>
</dbReference>
<comment type="caution">
    <text evidence="2">The sequence shown here is derived from an EMBL/GenBank/DDBJ whole genome shotgun (WGS) entry which is preliminary data.</text>
</comment>
<gene>
    <name evidence="2" type="ORF">CYNAS_LOCUS10062</name>
</gene>
<dbReference type="InterPro" id="IPR045860">
    <property type="entry name" value="Snake_toxin-like_sf"/>
</dbReference>
<dbReference type="Pfam" id="PF00087">
    <property type="entry name" value="Toxin_TOLIP"/>
    <property type="match status" value="1"/>
</dbReference>
<dbReference type="InterPro" id="IPR035076">
    <property type="entry name" value="Toxin/TOLIP"/>
</dbReference>
<feature type="domain" description="Snake toxin/toxin-like" evidence="1">
    <location>
        <begin position="33"/>
        <end position="97"/>
    </location>
</feature>
<dbReference type="EMBL" id="CATQJL010000223">
    <property type="protein sequence ID" value="CAJ0598079.1"/>
    <property type="molecule type" value="Genomic_DNA"/>
</dbReference>